<dbReference type="PANTHER" id="PTHR35910:SF6">
    <property type="entry name" value="2EXR DOMAIN-CONTAINING PROTEIN"/>
    <property type="match status" value="1"/>
</dbReference>
<comment type="caution">
    <text evidence="1">The sequence shown here is derived from an EMBL/GenBank/DDBJ whole genome shotgun (WGS) entry which is preliminary data.</text>
</comment>
<keyword evidence="2" id="KW-1185">Reference proteome</keyword>
<gene>
    <name evidence="1" type="ORF">ST47_g5136</name>
</gene>
<organism evidence="1 2">
    <name type="scientific">Didymella rabiei</name>
    <name type="common">Chickpea ascochyta blight fungus</name>
    <name type="synonym">Mycosphaerella rabiei</name>
    <dbReference type="NCBI Taxonomy" id="5454"/>
    <lineage>
        <taxon>Eukaryota</taxon>
        <taxon>Fungi</taxon>
        <taxon>Dikarya</taxon>
        <taxon>Ascomycota</taxon>
        <taxon>Pezizomycotina</taxon>
        <taxon>Dothideomycetes</taxon>
        <taxon>Pleosporomycetidae</taxon>
        <taxon>Pleosporales</taxon>
        <taxon>Pleosporineae</taxon>
        <taxon>Didymellaceae</taxon>
        <taxon>Ascochyta</taxon>
    </lineage>
</organism>
<evidence type="ECO:0000313" key="1">
    <source>
        <dbReference type="EMBL" id="KZM23739.1"/>
    </source>
</evidence>
<accession>A0A163EKF5</accession>
<dbReference type="EMBL" id="JYNV01000186">
    <property type="protein sequence ID" value="KZM23739.1"/>
    <property type="molecule type" value="Genomic_DNA"/>
</dbReference>
<proteinExistence type="predicted"/>
<evidence type="ECO:0000313" key="2">
    <source>
        <dbReference type="Proteomes" id="UP000076837"/>
    </source>
</evidence>
<protein>
    <submittedName>
        <fullName evidence="1">Uncharacterized protein</fullName>
    </submittedName>
</protein>
<dbReference type="Proteomes" id="UP000076837">
    <property type="component" value="Unassembled WGS sequence"/>
</dbReference>
<reference evidence="1 2" key="1">
    <citation type="journal article" date="2016" name="Sci. Rep.">
        <title>Draft genome sequencing and secretome analysis of fungal phytopathogen Ascochyta rabiei provides insight into the necrotrophic effector repertoire.</title>
        <authorList>
            <person name="Verma S."/>
            <person name="Gazara R.K."/>
            <person name="Nizam S."/>
            <person name="Parween S."/>
            <person name="Chattopadhyay D."/>
            <person name="Verma P.K."/>
        </authorList>
    </citation>
    <scope>NUCLEOTIDE SEQUENCE [LARGE SCALE GENOMIC DNA]</scope>
    <source>
        <strain evidence="1 2">ArDII</strain>
    </source>
</reference>
<dbReference type="OrthoDB" id="3513892at2759"/>
<dbReference type="Pfam" id="PF20150">
    <property type="entry name" value="2EXR"/>
    <property type="match status" value="1"/>
</dbReference>
<dbReference type="AlphaFoldDB" id="A0A163EKF5"/>
<name>A0A163EKF5_DIDRA</name>
<dbReference type="InterPro" id="IPR045518">
    <property type="entry name" value="2EXR"/>
</dbReference>
<sequence>MASTPNAATAPHSQPFRPNTSPMSIFNLPKEIRLQIWSLVYFNEPPRFVTLVTKPHDEYHAEDVFCPRFSPTTPPAVVNICRESRLEAEFQALRACHLIHLPSPLDPQCPDFYFRINTDILFIDLQHGISKHFDDSPDCGLLAHFLEAAGCDTSLLKKIAVTQIVRVAFIDGALSNCLRDFPNIEHLIMVVDAKDMRSSQERERFVLAARRIVTQYRLDMRIRVKARGEVYVHSERSFDLDFAVRAGRGLQLLEKSVWEKWGDLEKGWWSEDVPQRYIDFYF</sequence>
<dbReference type="PANTHER" id="PTHR35910">
    <property type="entry name" value="2EXR DOMAIN-CONTAINING PROTEIN"/>
    <property type="match status" value="1"/>
</dbReference>